<organism evidence="3 4">
    <name type="scientific">Gymnopus androsaceus JB14</name>
    <dbReference type="NCBI Taxonomy" id="1447944"/>
    <lineage>
        <taxon>Eukaryota</taxon>
        <taxon>Fungi</taxon>
        <taxon>Dikarya</taxon>
        <taxon>Basidiomycota</taxon>
        <taxon>Agaricomycotina</taxon>
        <taxon>Agaricomycetes</taxon>
        <taxon>Agaricomycetidae</taxon>
        <taxon>Agaricales</taxon>
        <taxon>Marasmiineae</taxon>
        <taxon>Omphalotaceae</taxon>
        <taxon>Gymnopus</taxon>
    </lineage>
</organism>
<dbReference type="EMBL" id="ML769404">
    <property type="protein sequence ID" value="KAE9406124.1"/>
    <property type="molecule type" value="Genomic_DNA"/>
</dbReference>
<evidence type="ECO:0000256" key="1">
    <source>
        <dbReference type="SAM" id="MobiDB-lite"/>
    </source>
</evidence>
<keyword evidence="4" id="KW-1185">Reference proteome</keyword>
<evidence type="ECO:0000256" key="2">
    <source>
        <dbReference type="SAM" id="SignalP"/>
    </source>
</evidence>
<feature type="signal peptide" evidence="2">
    <location>
        <begin position="1"/>
        <end position="25"/>
    </location>
</feature>
<reference evidence="3" key="1">
    <citation type="journal article" date="2019" name="Environ. Microbiol.">
        <title>Fungal ecological strategies reflected in gene transcription - a case study of two litter decomposers.</title>
        <authorList>
            <person name="Barbi F."/>
            <person name="Kohler A."/>
            <person name="Barry K."/>
            <person name="Baskaran P."/>
            <person name="Daum C."/>
            <person name="Fauchery L."/>
            <person name="Ihrmark K."/>
            <person name="Kuo A."/>
            <person name="LaButti K."/>
            <person name="Lipzen A."/>
            <person name="Morin E."/>
            <person name="Grigoriev I.V."/>
            <person name="Henrissat B."/>
            <person name="Lindahl B."/>
            <person name="Martin F."/>
        </authorList>
    </citation>
    <scope>NUCLEOTIDE SEQUENCE</scope>
    <source>
        <strain evidence="3">JB14</strain>
    </source>
</reference>
<accession>A0A6A4IBF5</accession>
<feature type="region of interest" description="Disordered" evidence="1">
    <location>
        <begin position="49"/>
        <end position="77"/>
    </location>
</feature>
<protein>
    <submittedName>
        <fullName evidence="3">Uncharacterized protein</fullName>
    </submittedName>
</protein>
<dbReference type="Proteomes" id="UP000799118">
    <property type="component" value="Unassembled WGS sequence"/>
</dbReference>
<evidence type="ECO:0000313" key="3">
    <source>
        <dbReference type="EMBL" id="KAE9406124.1"/>
    </source>
</evidence>
<name>A0A6A4IBF5_9AGAR</name>
<keyword evidence="2" id="KW-0732">Signal</keyword>
<sequence length="242" mass="26685">MRFRDYFSLPIVAAAFGLLLSTVHAIPVDTKDPVLTNPQAQKNAAALYQTPPASPSPAKVKTPSKAPPPAAGSSKSSTDKTKFIITFWTHAEFLQEEEELGLQPSHRTPIPNRECSPVEEEQFKTRIREFVPHSIKEGGIVVKGEITKDSYIFSQSTKCSAAWLPVYNSFWLEVRNGGGGKCEDPHKKCAGRVYIGSGHGDMVEKGHSEDENMSELEPGTIFYNITDDDARATRELINSLVH</sequence>
<feature type="chain" id="PRO_5025427863" evidence="2">
    <location>
        <begin position="26"/>
        <end position="242"/>
    </location>
</feature>
<dbReference type="AlphaFoldDB" id="A0A6A4IBF5"/>
<evidence type="ECO:0000313" key="4">
    <source>
        <dbReference type="Proteomes" id="UP000799118"/>
    </source>
</evidence>
<proteinExistence type="predicted"/>
<gene>
    <name evidence="3" type="ORF">BT96DRAFT_972117</name>
</gene>